<protein>
    <submittedName>
        <fullName evidence="3">Aminotransferase family protein-like protein</fullName>
    </submittedName>
</protein>
<gene>
    <name evidence="3" type="ORF">EJ08DRAFT_669818</name>
</gene>
<dbReference type="OrthoDB" id="5978656at2759"/>
<keyword evidence="3" id="KW-0032">Aminotransferase</keyword>
<name>A0A9P4NU13_9PEZI</name>
<accession>A0A9P4NU13</accession>
<dbReference type="PANTHER" id="PTHR43092:SF2">
    <property type="entry name" value="HERCYNYLCYSTEINE SULFOXIDE LYASE"/>
    <property type="match status" value="1"/>
</dbReference>
<evidence type="ECO:0000313" key="4">
    <source>
        <dbReference type="Proteomes" id="UP000800235"/>
    </source>
</evidence>
<dbReference type="InterPro" id="IPR000192">
    <property type="entry name" value="Aminotrans_V_dom"/>
</dbReference>
<keyword evidence="4" id="KW-1185">Reference proteome</keyword>
<evidence type="ECO:0000313" key="3">
    <source>
        <dbReference type="EMBL" id="KAF2431701.1"/>
    </source>
</evidence>
<feature type="domain" description="Aminotransferase class V" evidence="2">
    <location>
        <begin position="62"/>
        <end position="240"/>
    </location>
</feature>
<evidence type="ECO:0000256" key="1">
    <source>
        <dbReference type="ARBA" id="ARBA00022898"/>
    </source>
</evidence>
<organism evidence="3 4">
    <name type="scientific">Tothia fuscella</name>
    <dbReference type="NCBI Taxonomy" id="1048955"/>
    <lineage>
        <taxon>Eukaryota</taxon>
        <taxon>Fungi</taxon>
        <taxon>Dikarya</taxon>
        <taxon>Ascomycota</taxon>
        <taxon>Pezizomycotina</taxon>
        <taxon>Dothideomycetes</taxon>
        <taxon>Pleosporomycetidae</taxon>
        <taxon>Venturiales</taxon>
        <taxon>Cylindrosympodiaceae</taxon>
        <taxon>Tothia</taxon>
    </lineage>
</organism>
<dbReference type="PANTHER" id="PTHR43092">
    <property type="entry name" value="L-CYSTEINE DESULFHYDRASE"/>
    <property type="match status" value="1"/>
</dbReference>
<dbReference type="SUPFAM" id="SSF53383">
    <property type="entry name" value="PLP-dependent transferases"/>
    <property type="match status" value="1"/>
</dbReference>
<dbReference type="InterPro" id="IPR015421">
    <property type="entry name" value="PyrdxlP-dep_Trfase_major"/>
</dbReference>
<dbReference type="Gene3D" id="3.40.640.10">
    <property type="entry name" value="Type I PLP-dependent aspartate aminotransferase-like (Major domain)"/>
    <property type="match status" value="1"/>
</dbReference>
<dbReference type="AlphaFoldDB" id="A0A9P4NU13"/>
<dbReference type="Proteomes" id="UP000800235">
    <property type="component" value="Unassembled WGS sequence"/>
</dbReference>
<dbReference type="Pfam" id="PF00266">
    <property type="entry name" value="Aminotran_5"/>
    <property type="match status" value="1"/>
</dbReference>
<sequence length="417" mass="46881">MTIKPPFGRVMRDTHFSFHPSYTPLNHGSFGAYPRLVQEEQDKFTKLAAERPDTFIVYDLPNLIDESREAVAPLLGVPVHEIVFVPNATTGVNTVLRNLKFEQGDVVIHFSTVYGACEKTLSSIAEMMPLQCESIALSYAVEDEDILRSFRERVASVREAGGNIRLAMFDTVLIFPGVRMPWEDLVLACKELGILSLIDGAHGIGHIDLTHLGTVGPDFFVSNCHKWLYTPRGCAVFHVPIRNQHLIRTCLPTSHGYQYIDRPEVLVKSPFVHLFEFVTTIDYTPYLCVPKAIEFRKKICARVAESPGTEVMRGDSGIMNQCCFTNIKLPFTLRAQDKLSVSDTGDSIGPSEVSRLQKWLNLTACKEFDTYLEIAPRAGAMLVRLSGQIYLALENFEWVGCKLKELCDRARTGEFRN</sequence>
<dbReference type="GO" id="GO:0008483">
    <property type="term" value="F:transaminase activity"/>
    <property type="evidence" value="ECO:0007669"/>
    <property type="project" value="UniProtKB-KW"/>
</dbReference>
<evidence type="ECO:0000259" key="2">
    <source>
        <dbReference type="Pfam" id="PF00266"/>
    </source>
</evidence>
<comment type="caution">
    <text evidence="3">The sequence shown here is derived from an EMBL/GenBank/DDBJ whole genome shotgun (WGS) entry which is preliminary data.</text>
</comment>
<keyword evidence="1" id="KW-0663">Pyridoxal phosphate</keyword>
<dbReference type="InterPro" id="IPR015424">
    <property type="entry name" value="PyrdxlP-dep_Trfase"/>
</dbReference>
<keyword evidence="3" id="KW-0808">Transferase</keyword>
<reference evidence="3" key="1">
    <citation type="journal article" date="2020" name="Stud. Mycol.">
        <title>101 Dothideomycetes genomes: a test case for predicting lifestyles and emergence of pathogens.</title>
        <authorList>
            <person name="Haridas S."/>
            <person name="Albert R."/>
            <person name="Binder M."/>
            <person name="Bloem J."/>
            <person name="Labutti K."/>
            <person name="Salamov A."/>
            <person name="Andreopoulos B."/>
            <person name="Baker S."/>
            <person name="Barry K."/>
            <person name="Bills G."/>
            <person name="Bluhm B."/>
            <person name="Cannon C."/>
            <person name="Castanera R."/>
            <person name="Culley D."/>
            <person name="Daum C."/>
            <person name="Ezra D."/>
            <person name="Gonzalez J."/>
            <person name="Henrissat B."/>
            <person name="Kuo A."/>
            <person name="Liang C."/>
            <person name="Lipzen A."/>
            <person name="Lutzoni F."/>
            <person name="Magnuson J."/>
            <person name="Mondo S."/>
            <person name="Nolan M."/>
            <person name="Ohm R."/>
            <person name="Pangilinan J."/>
            <person name="Park H.-J."/>
            <person name="Ramirez L."/>
            <person name="Alfaro M."/>
            <person name="Sun H."/>
            <person name="Tritt A."/>
            <person name="Yoshinaga Y."/>
            <person name="Zwiers L.-H."/>
            <person name="Turgeon B."/>
            <person name="Goodwin S."/>
            <person name="Spatafora J."/>
            <person name="Crous P."/>
            <person name="Grigoriev I."/>
        </authorList>
    </citation>
    <scope>NUCLEOTIDE SEQUENCE</scope>
    <source>
        <strain evidence="3">CBS 130266</strain>
    </source>
</reference>
<dbReference type="EMBL" id="MU007030">
    <property type="protein sequence ID" value="KAF2431701.1"/>
    <property type="molecule type" value="Genomic_DNA"/>
</dbReference>
<proteinExistence type="predicted"/>